<dbReference type="Proteomes" id="UP000821598">
    <property type="component" value="Unassembled WGS sequence"/>
</dbReference>
<evidence type="ECO:0000313" key="2">
    <source>
        <dbReference type="EMBL" id="NUY04196.1"/>
    </source>
</evidence>
<dbReference type="EMBL" id="VOMC01000006">
    <property type="protein sequence ID" value="NVI03686.1"/>
    <property type="molecule type" value="Genomic_DNA"/>
</dbReference>
<comment type="caution">
    <text evidence="2">The sequence shown here is derived from an EMBL/GenBank/DDBJ whole genome shotgun (WGS) entry which is preliminary data.</text>
</comment>
<sequence length="91" mass="10712">MSASIPLSDADWARIASLFRFDEARRYGKTPRHPREILNAILWVSTHQKAWTYLPPDMPPARTCYIKCLQWRRDGTLRQVEALLGLRIDFR</sequence>
<organism evidence="2 4">
    <name type="scientific">Paraburkholderia youngii</name>
    <dbReference type="NCBI Taxonomy" id="2782701"/>
    <lineage>
        <taxon>Bacteria</taxon>
        <taxon>Pseudomonadati</taxon>
        <taxon>Pseudomonadota</taxon>
        <taxon>Betaproteobacteria</taxon>
        <taxon>Burkholderiales</taxon>
        <taxon>Burkholderiaceae</taxon>
        <taxon>Paraburkholderia</taxon>
    </lineage>
</organism>
<dbReference type="InterPro" id="IPR025161">
    <property type="entry name" value="IS402-like_dom"/>
</dbReference>
<accession>A0A7Y6K4E6</accession>
<dbReference type="RefSeq" id="WP_176110770.1">
    <property type="nucleotide sequence ID" value="NZ_JAALDK010000002.1"/>
</dbReference>
<evidence type="ECO:0000259" key="1">
    <source>
        <dbReference type="Pfam" id="PF13340"/>
    </source>
</evidence>
<feature type="domain" description="Insertion element IS402-like" evidence="1">
    <location>
        <begin position="7"/>
        <end position="80"/>
    </location>
</feature>
<name>A0A7Y6K4E6_9BURK</name>
<proteinExistence type="predicted"/>
<reference evidence="3 5" key="1">
    <citation type="submission" date="2019-08" db="EMBL/GenBank/DDBJ databases">
        <title>Paraburkholderia simonii sp. nov. and P. youngii sp. nov. Brazilian and Mexican Mimosa-associated rhizobia.</title>
        <authorList>
            <person name="Mavima L."/>
            <person name="Beukes C.W."/>
            <person name="Palmer M."/>
            <person name="De Meyer S.E."/>
            <person name="James E.K."/>
            <person name="Maluk M."/>
            <person name="Avontuur J.R."/>
            <person name="Chan W.Y."/>
            <person name="Venter S.N."/>
            <person name="Steenkamp E.T."/>
        </authorList>
    </citation>
    <scope>NUCLEOTIDE SEQUENCE [LARGE SCALE GENOMIC DNA]</scope>
    <source>
        <strain evidence="3 5">JPY454</strain>
    </source>
</reference>
<dbReference type="Pfam" id="PF13340">
    <property type="entry name" value="DUF4096"/>
    <property type="match status" value="1"/>
</dbReference>
<protein>
    <submittedName>
        <fullName evidence="2">Transposase</fullName>
    </submittedName>
</protein>
<keyword evidence="5" id="KW-1185">Reference proteome</keyword>
<dbReference type="Proteomes" id="UP000594380">
    <property type="component" value="Unassembled WGS sequence"/>
</dbReference>
<dbReference type="GeneID" id="301107527"/>
<dbReference type="AlphaFoldDB" id="A0A7Y6K4E6"/>
<dbReference type="EMBL" id="JAALDK010000002">
    <property type="protein sequence ID" value="NUY04196.1"/>
    <property type="molecule type" value="Genomic_DNA"/>
</dbReference>
<evidence type="ECO:0000313" key="5">
    <source>
        <dbReference type="Proteomes" id="UP000821598"/>
    </source>
</evidence>
<evidence type="ECO:0000313" key="4">
    <source>
        <dbReference type="Proteomes" id="UP000594380"/>
    </source>
</evidence>
<evidence type="ECO:0000313" key="3">
    <source>
        <dbReference type="EMBL" id="NVI03686.1"/>
    </source>
</evidence>
<reference evidence="2 4" key="2">
    <citation type="submission" date="2020-02" db="EMBL/GenBank/DDBJ databases">
        <title>Paraburkholderia simonii sp. nov. and Paraburkholderia youngii sp. nov. Brazilian and Mexican Mimosa-associated rhizobia.</title>
        <authorList>
            <person name="Mavima L."/>
            <person name="Beukes C.W."/>
            <person name="Chan W.Y."/>
            <person name="Palmer M."/>
            <person name="De Meyer S.E."/>
            <person name="James E.K."/>
            <person name="Venter S.N."/>
            <person name="Steenkamp E.T."/>
        </authorList>
    </citation>
    <scope>NUCLEOTIDE SEQUENCE [LARGE SCALE GENOMIC DNA]</scope>
    <source>
        <strain evidence="2 4">JPY169</strain>
    </source>
</reference>
<gene>
    <name evidence="3" type="ORF">FSB64_07795</name>
    <name evidence="2" type="ORF">G5S42_31825</name>
</gene>